<dbReference type="EMBL" id="SFCI01002890">
    <property type="protein sequence ID" value="TFY73412.1"/>
    <property type="molecule type" value="Genomic_DNA"/>
</dbReference>
<proteinExistence type="predicted"/>
<name>A0A4Y9ZFN9_9AGAM</name>
<comment type="caution">
    <text evidence="2">The sequence shown here is derived from an EMBL/GenBank/DDBJ whole genome shotgun (WGS) entry which is preliminary data.</text>
</comment>
<reference evidence="2 3" key="1">
    <citation type="submission" date="2019-02" db="EMBL/GenBank/DDBJ databases">
        <title>Genome sequencing of the rare red list fungi Hericium alpestre (H. flagellum).</title>
        <authorList>
            <person name="Buettner E."/>
            <person name="Kellner H."/>
        </authorList>
    </citation>
    <scope>NUCLEOTIDE SEQUENCE [LARGE SCALE GENOMIC DNA]</scope>
    <source>
        <strain evidence="2 3">DSM 108284</strain>
    </source>
</reference>
<evidence type="ECO:0000256" key="1">
    <source>
        <dbReference type="SAM" id="MobiDB-lite"/>
    </source>
</evidence>
<protein>
    <submittedName>
        <fullName evidence="2">Uncharacterized protein</fullName>
    </submittedName>
</protein>
<sequence>MDDPVAPNPTEQEMEESVRRILNPDTMDTSTLLEEEDELFWTPGYGEDELDPNDDETIAIICKVYNAQEMTIQDFLKKQKEGKINTQEQVPKQYKQYEKVFSEEVLRTCYLIYLPITFYLHHAQYDAAQCTVLIVTLDTTLTVHPSYI</sequence>
<feature type="region of interest" description="Disordered" evidence="1">
    <location>
        <begin position="1"/>
        <end position="26"/>
    </location>
</feature>
<dbReference type="Proteomes" id="UP000298061">
    <property type="component" value="Unassembled WGS sequence"/>
</dbReference>
<evidence type="ECO:0000313" key="2">
    <source>
        <dbReference type="EMBL" id="TFY73412.1"/>
    </source>
</evidence>
<organism evidence="2 3">
    <name type="scientific">Hericium alpestre</name>
    <dbReference type="NCBI Taxonomy" id="135208"/>
    <lineage>
        <taxon>Eukaryota</taxon>
        <taxon>Fungi</taxon>
        <taxon>Dikarya</taxon>
        <taxon>Basidiomycota</taxon>
        <taxon>Agaricomycotina</taxon>
        <taxon>Agaricomycetes</taxon>
        <taxon>Russulales</taxon>
        <taxon>Hericiaceae</taxon>
        <taxon>Hericium</taxon>
    </lineage>
</organism>
<evidence type="ECO:0000313" key="3">
    <source>
        <dbReference type="Proteomes" id="UP000298061"/>
    </source>
</evidence>
<accession>A0A4Y9ZFN9</accession>
<keyword evidence="3" id="KW-1185">Reference proteome</keyword>
<dbReference type="AlphaFoldDB" id="A0A4Y9ZFN9"/>
<gene>
    <name evidence="2" type="ORF">EWM64_g10599</name>
</gene>